<dbReference type="InterPro" id="IPR014746">
    <property type="entry name" value="Gln_synth/guanido_kin_cat_dom"/>
</dbReference>
<accession>A0A7C5IZ00</accession>
<gene>
    <name evidence="1" type="ORF">ENJ98_04985</name>
</gene>
<dbReference type="Proteomes" id="UP000886100">
    <property type="component" value="Unassembled WGS sequence"/>
</dbReference>
<keyword evidence="1" id="KW-0436">Ligase</keyword>
<name>A0A7C5IZ00_9GAMM</name>
<dbReference type="AlphaFoldDB" id="A0A7C5IZ00"/>
<dbReference type="Gene3D" id="3.30.590.20">
    <property type="match status" value="1"/>
</dbReference>
<sequence>MGQEIRDSHFSEADFRRFRDRLAAETALLEAWLEAGLLDDGEPMAGCELEAWLVDDAGLPAPVNQSFLEALGDPMVVPELSTFNVELNTEPHALEPGFLDSTYRALDALWRRCEAIASGLDAHMVMIGILPTVQKSDLCLENISAMQRYRALNEQVLRMRDGAPLQLDIRAAEHLQTLHHDVMLEAATTSFQIHLKIGAERAGRAYNLSKMVSAPMVAVSANSPFLFGHDLWDETRIPLFEQAVAVGASDYSRRVTFGVRYVRESIFEVFAANRDRYPVLLPQLMDEPVEGLAHLRLHNGTIWRWNRPLVGFDDEGRPHIRIEHRVVPSGPSPQDVVANAAFYFGLLRELLDTEPDPEGRLPFEHCRENFYRAACRGLEARVRWFDGREGTVAELCEQRLIPQARGGLVRMGLAREEVDHWLGIVAARVSRRRTGARWQRDWVAGHGRDFPGLVQAYREHQESGEPVHRWSA</sequence>
<dbReference type="Pfam" id="PF04107">
    <property type="entry name" value="GCS2"/>
    <property type="match status" value="1"/>
</dbReference>
<dbReference type="PIRSF" id="PIRSF012666">
    <property type="entry name" value="UCP012666"/>
    <property type="match status" value="1"/>
</dbReference>
<dbReference type="GO" id="GO:0004357">
    <property type="term" value="F:glutamate-cysteine ligase activity"/>
    <property type="evidence" value="ECO:0007669"/>
    <property type="project" value="InterPro"/>
</dbReference>
<dbReference type="GO" id="GO:0042398">
    <property type="term" value="P:modified amino acid biosynthetic process"/>
    <property type="evidence" value="ECO:0007669"/>
    <property type="project" value="InterPro"/>
</dbReference>
<evidence type="ECO:0000313" key="1">
    <source>
        <dbReference type="EMBL" id="HHH13570.1"/>
    </source>
</evidence>
<proteinExistence type="predicted"/>
<dbReference type="PANTHER" id="PTHR36510">
    <property type="entry name" value="GLUTAMATE--CYSTEINE LIGASE 2-RELATED"/>
    <property type="match status" value="1"/>
</dbReference>
<dbReference type="SUPFAM" id="SSF55931">
    <property type="entry name" value="Glutamine synthetase/guanido kinase"/>
    <property type="match status" value="1"/>
</dbReference>
<dbReference type="InterPro" id="IPR016602">
    <property type="entry name" value="UCP012666"/>
</dbReference>
<dbReference type="InterPro" id="IPR006336">
    <property type="entry name" value="GCS2"/>
</dbReference>
<protein>
    <submittedName>
        <fullName evidence="1">Glutamate--cysteine ligase</fullName>
    </submittedName>
</protein>
<comment type="caution">
    <text evidence="1">The sequence shown here is derived from an EMBL/GenBank/DDBJ whole genome shotgun (WGS) entry which is preliminary data.</text>
</comment>
<dbReference type="InterPro" id="IPR050141">
    <property type="entry name" value="GCL_type2/YbdK_subfam"/>
</dbReference>
<organism evidence="1">
    <name type="scientific">Thiolapillus brandeum</name>
    <dbReference type="NCBI Taxonomy" id="1076588"/>
    <lineage>
        <taxon>Bacteria</taxon>
        <taxon>Pseudomonadati</taxon>
        <taxon>Pseudomonadota</taxon>
        <taxon>Gammaproteobacteria</taxon>
        <taxon>Chromatiales</taxon>
        <taxon>Sedimenticolaceae</taxon>
        <taxon>Thiolapillus</taxon>
    </lineage>
</organism>
<reference evidence="1" key="1">
    <citation type="journal article" date="2020" name="mSystems">
        <title>Genome- and Community-Level Interaction Insights into Carbon Utilization and Element Cycling Functions of Hydrothermarchaeota in Hydrothermal Sediment.</title>
        <authorList>
            <person name="Zhou Z."/>
            <person name="Liu Y."/>
            <person name="Xu W."/>
            <person name="Pan J."/>
            <person name="Luo Z.H."/>
            <person name="Li M."/>
        </authorList>
    </citation>
    <scope>NUCLEOTIDE SEQUENCE [LARGE SCALE GENOMIC DNA]</scope>
    <source>
        <strain evidence="1">HyVt-535</strain>
    </source>
</reference>
<dbReference type="EMBL" id="DROM01000299">
    <property type="protein sequence ID" value="HHH13570.1"/>
    <property type="molecule type" value="Genomic_DNA"/>
</dbReference>
<dbReference type="PANTHER" id="PTHR36510:SF3">
    <property type="entry name" value="CONSERVED PROTEIN"/>
    <property type="match status" value="1"/>
</dbReference>